<evidence type="ECO:0000313" key="1">
    <source>
        <dbReference type="Proteomes" id="UP000095287"/>
    </source>
</evidence>
<name>A0A1I8A134_9BILA</name>
<evidence type="ECO:0000313" key="2">
    <source>
        <dbReference type="WBParaSite" id="L893_g3193.t1"/>
    </source>
</evidence>
<dbReference type="Proteomes" id="UP000095287">
    <property type="component" value="Unplaced"/>
</dbReference>
<organism evidence="1 2">
    <name type="scientific">Steinernema glaseri</name>
    <dbReference type="NCBI Taxonomy" id="37863"/>
    <lineage>
        <taxon>Eukaryota</taxon>
        <taxon>Metazoa</taxon>
        <taxon>Ecdysozoa</taxon>
        <taxon>Nematoda</taxon>
        <taxon>Chromadorea</taxon>
        <taxon>Rhabditida</taxon>
        <taxon>Tylenchina</taxon>
        <taxon>Panagrolaimomorpha</taxon>
        <taxon>Strongyloidoidea</taxon>
        <taxon>Steinernematidae</taxon>
        <taxon>Steinernema</taxon>
    </lineage>
</organism>
<dbReference type="AlphaFoldDB" id="A0A1I8A134"/>
<keyword evidence="1" id="KW-1185">Reference proteome</keyword>
<proteinExistence type="predicted"/>
<accession>A0A1I8A134</accession>
<protein>
    <submittedName>
        <fullName evidence="2">TIR domain-containing protein</fullName>
    </submittedName>
</protein>
<sequence>MDRIPFAFREALCAILFQDTLENLSELSGSYGKLAQNTFYNLIEYVKGAGEPGYLQYLCSGREVHAPEEIEAIPKKFVRHATIHFDDREEENVCQEIVRRFPYADFQFVLLSSSINEAWVNFACSLKRLDTVAIREKLDDNSIRLFQKVVDSRKLYWLPLYEEACEGDMLELLKNLLCQEQFMI</sequence>
<dbReference type="WBParaSite" id="L893_g3193.t1">
    <property type="protein sequence ID" value="L893_g3193.t1"/>
    <property type="gene ID" value="L893_g3193"/>
</dbReference>
<reference evidence="2" key="1">
    <citation type="submission" date="2016-11" db="UniProtKB">
        <authorList>
            <consortium name="WormBaseParasite"/>
        </authorList>
    </citation>
    <scope>IDENTIFICATION</scope>
</reference>